<comment type="caution">
    <text evidence="4">The sequence shown here is derived from an EMBL/GenBank/DDBJ whole genome shotgun (WGS) entry which is preliminary data.</text>
</comment>
<proteinExistence type="predicted"/>
<dbReference type="GO" id="GO:0016787">
    <property type="term" value="F:hydrolase activity"/>
    <property type="evidence" value="ECO:0007669"/>
    <property type="project" value="UniProtKB-KW"/>
</dbReference>
<dbReference type="InterPro" id="IPR015797">
    <property type="entry name" value="NUDIX_hydrolase-like_dom_sf"/>
</dbReference>
<dbReference type="Proteomes" id="UP000234748">
    <property type="component" value="Unassembled WGS sequence"/>
</dbReference>
<dbReference type="PROSITE" id="PS51462">
    <property type="entry name" value="NUDIX"/>
    <property type="match status" value="1"/>
</dbReference>
<dbReference type="PRINTS" id="PR00502">
    <property type="entry name" value="NUDIXFAMILY"/>
</dbReference>
<dbReference type="SUPFAM" id="SSF55811">
    <property type="entry name" value="Nudix"/>
    <property type="match status" value="1"/>
</dbReference>
<dbReference type="EMBL" id="PGUY01000004">
    <property type="protein sequence ID" value="PLT31534.1"/>
    <property type="molecule type" value="Genomic_DNA"/>
</dbReference>
<protein>
    <submittedName>
        <fullName evidence="4">DNA mismatch repair protein MutT</fullName>
    </submittedName>
</protein>
<keyword evidence="2" id="KW-0378">Hydrolase</keyword>
<dbReference type="RefSeq" id="WP_101640028.1">
    <property type="nucleotide sequence ID" value="NZ_PGUY01000004.1"/>
</dbReference>
<name>A0A2N5MB07_9BACI</name>
<dbReference type="AlphaFoldDB" id="A0A2N5MB07"/>
<evidence type="ECO:0000256" key="1">
    <source>
        <dbReference type="ARBA" id="ARBA00001946"/>
    </source>
</evidence>
<keyword evidence="5" id="KW-1185">Reference proteome</keyword>
<dbReference type="InterPro" id="IPR000086">
    <property type="entry name" value="NUDIX_hydrolase_dom"/>
</dbReference>
<dbReference type="Pfam" id="PF00293">
    <property type="entry name" value="NUDIX"/>
    <property type="match status" value="1"/>
</dbReference>
<dbReference type="PANTHER" id="PTHR43046">
    <property type="entry name" value="GDP-MANNOSE MANNOSYL HYDROLASE"/>
    <property type="match status" value="1"/>
</dbReference>
<gene>
    <name evidence="4" type="ORF">CUU66_02055</name>
</gene>
<dbReference type="InterPro" id="IPR020476">
    <property type="entry name" value="Nudix_hydrolase"/>
</dbReference>
<feature type="domain" description="Nudix hydrolase" evidence="3">
    <location>
        <begin position="15"/>
        <end position="149"/>
    </location>
</feature>
<dbReference type="OrthoDB" id="9787476at2"/>
<evidence type="ECO:0000313" key="4">
    <source>
        <dbReference type="EMBL" id="PLT31534.1"/>
    </source>
</evidence>
<dbReference type="PANTHER" id="PTHR43046:SF2">
    <property type="entry name" value="8-OXO-DGTP DIPHOSPHATASE-RELATED"/>
    <property type="match status" value="1"/>
</dbReference>
<evidence type="ECO:0000313" key="5">
    <source>
        <dbReference type="Proteomes" id="UP000234748"/>
    </source>
</evidence>
<evidence type="ECO:0000259" key="3">
    <source>
        <dbReference type="PROSITE" id="PS51462"/>
    </source>
</evidence>
<dbReference type="Gene3D" id="3.90.79.10">
    <property type="entry name" value="Nucleoside Triphosphate Pyrophosphohydrolase"/>
    <property type="match status" value="1"/>
</dbReference>
<dbReference type="CDD" id="cd04677">
    <property type="entry name" value="NUDIX_Hydrolase"/>
    <property type="match status" value="1"/>
</dbReference>
<evidence type="ECO:0000256" key="2">
    <source>
        <dbReference type="ARBA" id="ARBA00022801"/>
    </source>
</evidence>
<reference evidence="4 5" key="1">
    <citation type="submission" date="2017-11" db="EMBL/GenBank/DDBJ databases">
        <title>Comparitive Functional Genomics of Dry Heat Resistant strains isolated from the Viking Spacecraft.</title>
        <authorList>
            <person name="Seuylemezian A."/>
            <person name="Cooper K."/>
            <person name="Vaishampayan P."/>
        </authorList>
    </citation>
    <scope>NUCLEOTIDE SEQUENCE [LARGE SCALE GENOMIC DNA]</scope>
    <source>
        <strain evidence="4 5">V1-29</strain>
    </source>
</reference>
<comment type="cofactor">
    <cofactor evidence="1">
        <name>Mg(2+)</name>
        <dbReference type="ChEBI" id="CHEBI:18420"/>
    </cofactor>
</comment>
<accession>A0A2N5MB07</accession>
<sequence>MGYVEDLRAIVGTRPLILTGAVCVIVDEKGRFLLQERRFPKGSWGIPGGLMELGESAEETARREVYEETKLRVKDLKLINVYSGPESYIKAENGDEFYAVTIAYYTYNTEGTLMADTAESISFDYFYPDELPDTIVKSHRKVLNDYIHDHYTNGGFRINRPSD</sequence>
<organism evidence="4 5">
    <name type="scientific">Peribacillus deserti</name>
    <dbReference type="NCBI Taxonomy" id="673318"/>
    <lineage>
        <taxon>Bacteria</taxon>
        <taxon>Bacillati</taxon>
        <taxon>Bacillota</taxon>
        <taxon>Bacilli</taxon>
        <taxon>Bacillales</taxon>
        <taxon>Bacillaceae</taxon>
        <taxon>Peribacillus</taxon>
    </lineage>
</organism>